<feature type="region of interest" description="Disordered" evidence="3">
    <location>
        <begin position="1"/>
        <end position="20"/>
    </location>
</feature>
<dbReference type="InterPro" id="IPR001969">
    <property type="entry name" value="Aspartic_peptidase_AS"/>
</dbReference>
<evidence type="ECO:0000313" key="5">
    <source>
        <dbReference type="EMBL" id="CAC5407836.1"/>
    </source>
</evidence>
<feature type="coiled-coil region" evidence="2">
    <location>
        <begin position="45"/>
        <end position="72"/>
    </location>
</feature>
<dbReference type="Gene3D" id="3.30.70.270">
    <property type="match status" value="1"/>
</dbReference>
<dbReference type="InterPro" id="IPR001995">
    <property type="entry name" value="Peptidase_A2_cat"/>
</dbReference>
<dbReference type="Proteomes" id="UP000507470">
    <property type="component" value="Unassembled WGS sequence"/>
</dbReference>
<dbReference type="SUPFAM" id="SSF50630">
    <property type="entry name" value="Acid proteases"/>
    <property type="match status" value="1"/>
</dbReference>
<dbReference type="CDD" id="cd00303">
    <property type="entry name" value="retropepsin_like"/>
    <property type="match status" value="1"/>
</dbReference>
<evidence type="ECO:0000256" key="2">
    <source>
        <dbReference type="SAM" id="Coils"/>
    </source>
</evidence>
<evidence type="ECO:0000256" key="1">
    <source>
        <dbReference type="ARBA" id="ARBA00022801"/>
    </source>
</evidence>
<keyword evidence="1" id="KW-0378">Hydrolase</keyword>
<dbReference type="InterPro" id="IPR021109">
    <property type="entry name" value="Peptidase_aspartic_dom_sf"/>
</dbReference>
<keyword evidence="6" id="KW-1185">Reference proteome</keyword>
<dbReference type="PROSITE" id="PS00141">
    <property type="entry name" value="ASP_PROTEASE"/>
    <property type="match status" value="1"/>
</dbReference>
<dbReference type="Pfam" id="PF13975">
    <property type="entry name" value="gag-asp_proteas"/>
    <property type="match status" value="1"/>
</dbReference>
<feature type="compositionally biased region" description="Low complexity" evidence="3">
    <location>
        <begin position="1"/>
        <end position="14"/>
    </location>
</feature>
<gene>
    <name evidence="5" type="ORF">MCOR_41272</name>
</gene>
<keyword evidence="2" id="KW-0175">Coiled coil</keyword>
<name>A0A6J8DIF2_MYTCO</name>
<dbReference type="EMBL" id="CACVKT020007423">
    <property type="protein sequence ID" value="CAC5407836.1"/>
    <property type="molecule type" value="Genomic_DNA"/>
</dbReference>
<feature type="compositionally biased region" description="Polar residues" evidence="3">
    <location>
        <begin position="1182"/>
        <end position="1198"/>
    </location>
</feature>
<feature type="coiled-coil region" evidence="2">
    <location>
        <begin position="1111"/>
        <end position="1138"/>
    </location>
</feature>
<dbReference type="PROSITE" id="PS50175">
    <property type="entry name" value="ASP_PROT_RETROV"/>
    <property type="match status" value="1"/>
</dbReference>
<dbReference type="GO" id="GO:0006508">
    <property type="term" value="P:proteolysis"/>
    <property type="evidence" value="ECO:0007669"/>
    <property type="project" value="InterPro"/>
</dbReference>
<dbReference type="PANTHER" id="PTHR33223">
    <property type="entry name" value="CCHC-TYPE DOMAIN-CONTAINING PROTEIN"/>
    <property type="match status" value="1"/>
</dbReference>
<dbReference type="InterPro" id="IPR043128">
    <property type="entry name" value="Rev_trsase/Diguanyl_cyclase"/>
</dbReference>
<evidence type="ECO:0000259" key="4">
    <source>
        <dbReference type="PROSITE" id="PS50175"/>
    </source>
</evidence>
<organism evidence="5 6">
    <name type="scientific">Mytilus coruscus</name>
    <name type="common">Sea mussel</name>
    <dbReference type="NCBI Taxonomy" id="42192"/>
    <lineage>
        <taxon>Eukaryota</taxon>
        <taxon>Metazoa</taxon>
        <taxon>Spiralia</taxon>
        <taxon>Lophotrochozoa</taxon>
        <taxon>Mollusca</taxon>
        <taxon>Bivalvia</taxon>
        <taxon>Autobranchia</taxon>
        <taxon>Pteriomorphia</taxon>
        <taxon>Mytilida</taxon>
        <taxon>Mytiloidea</taxon>
        <taxon>Mytilidae</taxon>
        <taxon>Mytilinae</taxon>
        <taxon>Mytilus</taxon>
    </lineage>
</organism>
<reference evidence="5 6" key="1">
    <citation type="submission" date="2020-06" db="EMBL/GenBank/DDBJ databases">
        <authorList>
            <person name="Li R."/>
            <person name="Bekaert M."/>
        </authorList>
    </citation>
    <scope>NUCLEOTIDE SEQUENCE [LARGE SCALE GENOMIC DNA]</scope>
    <source>
        <strain evidence="6">wild</strain>
    </source>
</reference>
<accession>A0A6J8DIF2</accession>
<evidence type="ECO:0000313" key="6">
    <source>
        <dbReference type="Proteomes" id="UP000507470"/>
    </source>
</evidence>
<dbReference type="PANTHER" id="PTHR33223:SF6">
    <property type="entry name" value="CCHC-TYPE DOMAIN-CONTAINING PROTEIN"/>
    <property type="match status" value="1"/>
</dbReference>
<dbReference type="Gene3D" id="2.40.70.10">
    <property type="entry name" value="Acid Proteases"/>
    <property type="match status" value="1"/>
</dbReference>
<sequence>MSISSPSSPMVSPIHTPLHHNNTSVYQENIESSTSLPGIDITAILMDIQRQLKNQNDNFSELSKQVKLNQENIAQLVRGNHVAENNANMHDFSQNSCLDFNRTSIEQHNQVLTAPQLAANTSTNNPYTSCPVSTNPIRVSSHVQQLQNEEPKPRSPFFNGKGDFKAFWTQFRLLSSRFKWSSDRQVEELILNSLRDDALVFVNELPASLHRDIQQIHDAMSQRFGDHILPETYRTNLQFIKQGQKESIQEYATRVERLVGKAYPEVNDLSLLDLFKTEHFIKGLPDQSVAYEVLIQKPVSLQEAINQVSWLQCCRKNVGKKYEVRQVNAGDDVAGQEVTETLQVCRTQDQYITHSELKSGLDELRKEHQVAIQERSVTIGYAKSDEFIKLQWAGSVDQVSAQASECDRSLEIEGDKSKEDKQEYKEIQNLETQSTHTLPSNDGYIKKSDTIDIEHFDGSEEDTECEVVIDRVSAVTIKAPLSIGGQPVKAVIDTGAEVTVINESLLDRFSEETRPTLEKAKRSLVVAEAGKKMKTQGVAVVDIVIGDLSFPWEVYVAPIRDDVLLGCDIIDEFDITINTRRGIEVGGTWVDCEVMRRSDNISRIFVSESITIPANSEVILEGKGHQSELIDTRYASVEPCYEETSKILIARCLVDPFNDKIPVRVANLENFPVKLKKNVFLGEMHPVIDFEQVVELDKDAELCNDRNSRLINRVCSSDICNLRDEKGDFSCPRIPYQWKSPAPKIQQVYTGDDIKGLIVWRIRPKFPSYQTTLMIYMRRVVRMLKMSEIAAPLSKLTRKEVKFKWDSDCQSSFDTLRAGKKHQNADALSRKNVEDDRCSHLREGKTDATCQECLETGHDWDNFRTEVDDIGNLSKGEVSTHGLFDSIRTVTRSQTKDTPSSKVNVSNWFTGYTCKEIEALQRMDTNLGRLHEWKDTGACPTRDQVVQYSPAIRKYWLSFNNIVPVEGVLYQKRVHSTGTSSLQILVPKVLRQEVITMCHDHIFGALMGAESIPRQGMVVQTEESVSLSDVVAMEDPTNITEEDILQKAVKYAEIQEEEDFIPDYDDYSSDDITVINKPKDNSCQTDEDLPQRVSLLEEQLKIQRETHKIETNKLADFIKRLQTRLDQKEEEVKNLNSMIVIIDEYENLPKYGTRSSHALDGFEELWNNPDEETVRLQEKFQDTNNNTSKRPMNKSPSPTKMKLKSVVIRPKSSVEVWKEFAHKVNKSYKKDLLPRKGYRF</sequence>
<proteinExistence type="predicted"/>
<feature type="domain" description="Peptidase A2" evidence="4">
    <location>
        <begin position="488"/>
        <end position="569"/>
    </location>
</feature>
<dbReference type="AlphaFoldDB" id="A0A6J8DIF2"/>
<dbReference type="GO" id="GO:0004190">
    <property type="term" value="F:aspartic-type endopeptidase activity"/>
    <property type="evidence" value="ECO:0007669"/>
    <property type="project" value="InterPro"/>
</dbReference>
<evidence type="ECO:0000256" key="3">
    <source>
        <dbReference type="SAM" id="MobiDB-lite"/>
    </source>
</evidence>
<feature type="region of interest" description="Disordered" evidence="3">
    <location>
        <begin position="1180"/>
        <end position="1202"/>
    </location>
</feature>
<dbReference type="OrthoDB" id="6091153at2759"/>
<protein>
    <recommendedName>
        <fullName evidence="4">Peptidase A2 domain-containing protein</fullName>
    </recommendedName>
</protein>